<dbReference type="PATRIC" id="fig|1331206.3.peg.402"/>
<dbReference type="Pfam" id="PF13489">
    <property type="entry name" value="Methyltransf_23"/>
    <property type="match status" value="1"/>
</dbReference>
<dbReference type="GO" id="GO:0032259">
    <property type="term" value="P:methylation"/>
    <property type="evidence" value="ECO:0007669"/>
    <property type="project" value="UniProtKB-KW"/>
</dbReference>
<proteinExistence type="predicted"/>
<dbReference type="GO" id="GO:0008168">
    <property type="term" value="F:methyltransferase activity"/>
    <property type="evidence" value="ECO:0007669"/>
    <property type="project" value="UniProtKB-KW"/>
</dbReference>
<protein>
    <submittedName>
        <fullName evidence="1">Methyltransferase domain protein</fullName>
    </submittedName>
</protein>
<comment type="caution">
    <text evidence="1">The sequence shown here is derived from an EMBL/GenBank/DDBJ whole genome shotgun (WGS) entry which is preliminary data.</text>
</comment>
<accession>A0A158MAB1</accession>
<dbReference type="RefSeq" id="WP_005013708.1">
    <property type="nucleotide sequence ID" value="NZ_JFZZ01000015.1"/>
</dbReference>
<dbReference type="STRING" id="35814.BBB42_08845"/>
<sequence length="171" mass="20210">MREQDLDEPLRLSQRYDAVVCCEAIHLLTNPGLALAGFFQALRPGGLLVVTTPNTWYQRSRRQFLLRGFHSGFRPMVGRRRGRDYITYFAWNFPLLHLLLTHAGYEDIRLHEVEEPKPKRWVEHILALPSRLYCRQQMRRDPRHAAYWRQAGSVQSLHGRWLVVSARRPPR</sequence>
<reference evidence="1 2" key="1">
    <citation type="submission" date="2014-03" db="EMBL/GenBank/DDBJ databases">
        <title>Genome sequence of Bordetella holmseii.</title>
        <authorList>
            <person name="Harvill E."/>
            <person name="Goodfield L.L."/>
            <person name="Ivanov Y."/>
            <person name="Meyer J.A."/>
            <person name="Newth C."/>
            <person name="Cassiday P."/>
            <person name="Tondella M.L."/>
            <person name="Liao P."/>
            <person name="Zimmerman J."/>
            <person name="Meert K."/>
            <person name="Wessel D."/>
            <person name="Berger J."/>
            <person name="Dean J.M."/>
            <person name="Holubkov R."/>
            <person name="Burr J."/>
            <person name="Liu T."/>
            <person name="Brinkac L.M."/>
            <person name="Sanka R."/>
            <person name="Kim M."/>
            <person name="Losada L."/>
        </authorList>
    </citation>
    <scope>NUCLEOTIDE SEQUENCE [LARGE SCALE GENOMIC DNA]</scope>
    <source>
        <strain evidence="1 2">CDC-H585-BH</strain>
    </source>
</reference>
<dbReference type="Proteomes" id="UP000026682">
    <property type="component" value="Unassembled WGS sequence"/>
</dbReference>
<dbReference type="InterPro" id="IPR029063">
    <property type="entry name" value="SAM-dependent_MTases_sf"/>
</dbReference>
<dbReference type="AlphaFoldDB" id="A0A158MAB1"/>
<dbReference type="Gene3D" id="3.40.50.150">
    <property type="entry name" value="Vaccinia Virus protein VP39"/>
    <property type="match status" value="1"/>
</dbReference>
<dbReference type="SUPFAM" id="SSF53335">
    <property type="entry name" value="S-adenosyl-L-methionine-dependent methyltransferases"/>
    <property type="match status" value="1"/>
</dbReference>
<evidence type="ECO:0000313" key="2">
    <source>
        <dbReference type="Proteomes" id="UP000026682"/>
    </source>
</evidence>
<gene>
    <name evidence="1" type="ORF">L497_1081</name>
</gene>
<organism evidence="1 2">
    <name type="scientific">Bordetella holmesii CDC-H585-BH</name>
    <dbReference type="NCBI Taxonomy" id="1331206"/>
    <lineage>
        <taxon>Bacteria</taxon>
        <taxon>Pseudomonadati</taxon>
        <taxon>Pseudomonadota</taxon>
        <taxon>Betaproteobacteria</taxon>
        <taxon>Burkholderiales</taxon>
        <taxon>Alcaligenaceae</taxon>
        <taxon>Bordetella</taxon>
    </lineage>
</organism>
<name>A0A158MAB1_9BORD</name>
<dbReference type="GeneID" id="93120067"/>
<keyword evidence="1" id="KW-0808">Transferase</keyword>
<dbReference type="EMBL" id="JFZZ01000015">
    <property type="protein sequence ID" value="KAK98759.1"/>
    <property type="molecule type" value="Genomic_DNA"/>
</dbReference>
<evidence type="ECO:0000313" key="1">
    <source>
        <dbReference type="EMBL" id="KAK98759.1"/>
    </source>
</evidence>
<keyword evidence="1" id="KW-0489">Methyltransferase</keyword>